<dbReference type="Pfam" id="PF11178">
    <property type="entry name" value="DUF2963"/>
    <property type="match status" value="1"/>
</dbReference>
<keyword evidence="3" id="KW-1185">Reference proteome</keyword>
<feature type="domain" description="DUF2963" evidence="1">
    <location>
        <begin position="11"/>
        <end position="62"/>
    </location>
</feature>
<dbReference type="RefSeq" id="WP_219474352.1">
    <property type="nucleotide sequence ID" value="NZ_CP066882.1"/>
</dbReference>
<dbReference type="EMBL" id="CP066882">
    <property type="protein sequence ID" value="QYC30754.1"/>
    <property type="molecule type" value="Genomic_DNA"/>
</dbReference>
<evidence type="ECO:0000313" key="3">
    <source>
        <dbReference type="Proteomes" id="UP000825369"/>
    </source>
</evidence>
<accession>A0ABX8TMS5</accession>
<name>A0ABX8TMS5_9MOLU</name>
<evidence type="ECO:0000313" key="2">
    <source>
        <dbReference type="EMBL" id="QYC30754.1"/>
    </source>
</evidence>
<dbReference type="Proteomes" id="UP000825369">
    <property type="component" value="Chromosome"/>
</dbReference>
<gene>
    <name evidence="2" type="ORF">HGD80_02865</name>
</gene>
<reference evidence="2 3" key="1">
    <citation type="journal article" date="2021" name="Mol. Plant">
        <title>Genomic insights into the fast growth of paulownias and the formation of Paulownia witches' broom.</title>
        <authorList>
            <person name="Cao Y."/>
            <person name="Sun G."/>
            <person name="Zhai X."/>
            <person name="Xu P."/>
            <person name="Ma L."/>
            <person name="Deng M."/>
            <person name="Zhao Z."/>
            <person name="Yang H."/>
            <person name="Dong Y."/>
            <person name="Shang Z."/>
            <person name="Lv Y."/>
            <person name="Yan L."/>
            <person name="Liu H."/>
            <person name="Cao X."/>
            <person name="Li B."/>
            <person name="Wang Z."/>
            <person name="Zhao X."/>
            <person name="Yu H."/>
            <person name="Wang F."/>
            <person name="Ma W."/>
            <person name="Huang J."/>
            <person name="Fan G."/>
        </authorList>
    </citation>
    <scope>NUCLEOTIDE SEQUENCE [LARGE SCALE GENOMIC DNA]</scope>
    <source>
        <strain evidence="2 3">Zhengzhou</strain>
    </source>
</reference>
<proteinExistence type="predicted"/>
<dbReference type="InterPro" id="IPR021348">
    <property type="entry name" value="DUF2963"/>
</dbReference>
<sequence>MNYQKNTTTYYNVDGKTICGIHEHAPDTWNFIKTTWFNKDGKTIDCITEYNPITEEPIKETYYNSDGTIKEEKLFNQYRN</sequence>
<organism evidence="2 3">
    <name type="scientific">Paulownia witches'-broom phytoplasma</name>
    <dbReference type="NCBI Taxonomy" id="39647"/>
    <lineage>
        <taxon>Bacteria</taxon>
        <taxon>Bacillati</taxon>
        <taxon>Mycoplasmatota</taxon>
        <taxon>Mollicutes</taxon>
        <taxon>Acholeplasmatales</taxon>
        <taxon>Acholeplasmataceae</taxon>
        <taxon>Candidatus Phytoplasma</taxon>
        <taxon>16SrI (Aster yellows group)</taxon>
    </lineage>
</organism>
<protein>
    <submittedName>
        <fullName evidence="2">DUF2963 domain-containing protein</fullName>
    </submittedName>
</protein>
<evidence type="ECO:0000259" key="1">
    <source>
        <dbReference type="Pfam" id="PF11178"/>
    </source>
</evidence>